<keyword evidence="3" id="KW-0732">Signal</keyword>
<keyword evidence="2" id="KW-1133">Transmembrane helix</keyword>
<dbReference type="Proteomes" id="UP000664534">
    <property type="component" value="Unassembled WGS sequence"/>
</dbReference>
<comment type="caution">
    <text evidence="4">The sequence shown here is derived from an EMBL/GenBank/DDBJ whole genome shotgun (WGS) entry which is preliminary data.</text>
</comment>
<feature type="region of interest" description="Disordered" evidence="1">
    <location>
        <begin position="540"/>
        <end position="689"/>
    </location>
</feature>
<dbReference type="EMBL" id="CAJPDT010000122">
    <property type="protein sequence ID" value="CAF9939704.1"/>
    <property type="molecule type" value="Genomic_DNA"/>
</dbReference>
<sequence>MLRLLDILFLLFQLNHGNLTVLAHLTALRRVPKPTVTAAWNTSAASPSIQANGSSHMSPSAIESYNSSRGVINDAATLPVPFVNQQKYALADGKPMPLDPNKILTNYENVKSGFCAIGDDFCSFENSDGTVTEAIATNFSDQCLLWDISCSGNRTMAIERFFGLAFSDQYLVDRNKNLNIKDNDCFMQNGYSSDCDAYNPAERLADFKKIKNWMRSPQCVSAASEWITLTGHPWGYVFDGGMNESRAEFVADEVQGFNSSLLPSCCGTCDLWAQTVDLYYWPEPDANSSCTSIIGESVRPPDYGATTSIEGISTDIYWACKTLSVGPNDVDGESVTKTGDFTTAEITSFGSQAVKVSRLSPWSSSPCIKDDEGFQPSNQSGRILNEHASVYARGHSLIVPSSVTQDNGLSVSTMISGNFTFTSPSIYANFHGITGVDECGASFLSPMMLSFSAGELSTIGGNIADRFTTKQFDLKDLPCPPQSVMEANWYKPEPGEPYRPLVAMPSKLTEVVPWFSHCYNVVFTAYDPPSALTARTALAQPVSPGKPNARPLAPAPSPTMDPGDRKTVGVGASTPVPAGIPTLDQPRTSSNAAPAPPNKERPDPGPQPDDPATQESPPPQPRPSAMKPNSDPKDIDDPQQGSDPKQVSGNGGQSGQEADPKANSDPNPFPQDDPNQTDGANPFGDSTEGQAQTINNQMVQPLSHGISIAGTTLTPGAPPITVSDTPIHLGPSALVIGTSTVPLAPALPAQIITTIAGQKITAASNTVAIAGNTLSPGAPGTAIDGTTLSLDTAGQFIVGSKTIPLASNIPETITTTVAGQAITAAPNGIAVAGTTLKPGAPGTTLDGILLSLNTASHLIVGSKTIILSSASPYPITTTIGGQTITAAPNGIAIAGTALTQGASGVTVGGTLVSLNTAGQLIVGSKTITLQSGTTGLGGLIIGGLGAGAQSVVTDPLTTTIDGHIITAAPTALAMAGTTLTPGATGFTINGTLVSLNTAAQLVVGSKTIALESENAGSGGQTADLAGLIMGAFGSGGPFGPFASGSSALAQGNGSKGAGNGTGSGVQVFGGDAVRLRGGLLWDGMAVLAFVLCGLWYMY</sequence>
<organism evidence="4 5">
    <name type="scientific">Imshaugia aleurites</name>
    <dbReference type="NCBI Taxonomy" id="172621"/>
    <lineage>
        <taxon>Eukaryota</taxon>
        <taxon>Fungi</taxon>
        <taxon>Dikarya</taxon>
        <taxon>Ascomycota</taxon>
        <taxon>Pezizomycotina</taxon>
        <taxon>Lecanoromycetes</taxon>
        <taxon>OSLEUM clade</taxon>
        <taxon>Lecanoromycetidae</taxon>
        <taxon>Lecanorales</taxon>
        <taxon>Lecanorineae</taxon>
        <taxon>Parmeliaceae</taxon>
        <taxon>Imshaugia</taxon>
    </lineage>
</organism>
<feature type="compositionally biased region" description="Polar residues" evidence="1">
    <location>
        <begin position="639"/>
        <end position="648"/>
    </location>
</feature>
<evidence type="ECO:0000256" key="3">
    <source>
        <dbReference type="SAM" id="SignalP"/>
    </source>
</evidence>
<evidence type="ECO:0000313" key="4">
    <source>
        <dbReference type="EMBL" id="CAF9939704.1"/>
    </source>
</evidence>
<evidence type="ECO:0000256" key="1">
    <source>
        <dbReference type="SAM" id="MobiDB-lite"/>
    </source>
</evidence>
<feature type="signal peptide" evidence="3">
    <location>
        <begin position="1"/>
        <end position="17"/>
    </location>
</feature>
<keyword evidence="2" id="KW-0472">Membrane</keyword>
<dbReference type="AlphaFoldDB" id="A0A8H3J332"/>
<name>A0A8H3J332_9LECA</name>
<evidence type="ECO:0000313" key="5">
    <source>
        <dbReference type="Proteomes" id="UP000664534"/>
    </source>
</evidence>
<dbReference type="OrthoDB" id="3944128at2759"/>
<keyword evidence="2" id="KW-0812">Transmembrane</keyword>
<feature type="transmembrane region" description="Helical" evidence="2">
    <location>
        <begin position="1079"/>
        <end position="1097"/>
    </location>
</feature>
<accession>A0A8H3J332</accession>
<gene>
    <name evidence="4" type="ORF">IMSHALPRED_001604</name>
</gene>
<protein>
    <submittedName>
        <fullName evidence="4">Uncharacterized protein</fullName>
    </submittedName>
</protein>
<proteinExistence type="predicted"/>
<reference evidence="4" key="1">
    <citation type="submission" date="2021-03" db="EMBL/GenBank/DDBJ databases">
        <authorList>
            <person name="Tagirdzhanova G."/>
        </authorList>
    </citation>
    <scope>NUCLEOTIDE SEQUENCE</scope>
</reference>
<keyword evidence="5" id="KW-1185">Reference proteome</keyword>
<evidence type="ECO:0000256" key="2">
    <source>
        <dbReference type="SAM" id="Phobius"/>
    </source>
</evidence>
<feature type="chain" id="PRO_5034654772" evidence="3">
    <location>
        <begin position="18"/>
        <end position="1098"/>
    </location>
</feature>